<evidence type="ECO:0000256" key="2">
    <source>
        <dbReference type="ARBA" id="ARBA00010892"/>
    </source>
</evidence>
<dbReference type="Proteomes" id="UP000480548">
    <property type="component" value="Unassembled WGS sequence"/>
</dbReference>
<evidence type="ECO:0000313" key="11">
    <source>
        <dbReference type="Proteomes" id="UP000480548"/>
    </source>
</evidence>
<accession>A0A7C8P2W6</accession>
<gene>
    <name evidence="10" type="ORF">TWF703_008697</name>
</gene>
<dbReference type="InterPro" id="IPR011541">
    <property type="entry name" value="Ni/Co_transpt_high_affinity"/>
</dbReference>
<dbReference type="GO" id="GO:0005886">
    <property type="term" value="C:plasma membrane"/>
    <property type="evidence" value="ECO:0007669"/>
    <property type="project" value="UniProtKB-SubCell"/>
</dbReference>
<evidence type="ECO:0000256" key="6">
    <source>
        <dbReference type="ARBA" id="ARBA00022989"/>
    </source>
</evidence>
<feature type="transmembrane region" description="Helical" evidence="8">
    <location>
        <begin position="208"/>
        <end position="235"/>
    </location>
</feature>
<feature type="region of interest" description="Disordered" evidence="9">
    <location>
        <begin position="381"/>
        <end position="439"/>
    </location>
</feature>
<comment type="subcellular location">
    <subcellularLocation>
        <location evidence="8">Cell membrane</location>
        <topology evidence="8">Multi-pass membrane protein</topology>
    </subcellularLocation>
    <subcellularLocation>
        <location evidence="1">Endomembrane system</location>
        <topology evidence="1">Multi-pass membrane protein</topology>
    </subcellularLocation>
</comment>
<feature type="transmembrane region" description="Helical" evidence="8">
    <location>
        <begin position="332"/>
        <end position="352"/>
    </location>
</feature>
<feature type="compositionally biased region" description="Basic and acidic residues" evidence="9">
    <location>
        <begin position="405"/>
        <end position="428"/>
    </location>
</feature>
<feature type="transmembrane region" description="Helical" evidence="8">
    <location>
        <begin position="29"/>
        <end position="52"/>
    </location>
</feature>
<comment type="caution">
    <text evidence="10">The sequence shown here is derived from an EMBL/GenBank/DDBJ whole genome shotgun (WGS) entry which is preliminary data.</text>
</comment>
<comment type="similarity">
    <text evidence="2 8">Belongs to the NiCoT transporter (TC 2.A.52) family.</text>
</comment>
<feature type="transmembrane region" description="Helical" evidence="8">
    <location>
        <begin position="97"/>
        <end position="125"/>
    </location>
</feature>
<dbReference type="Pfam" id="PF03824">
    <property type="entry name" value="NicO"/>
    <property type="match status" value="1"/>
</dbReference>
<sequence>MAFKPISRAKTRIETIHARTPYLRKFPLAAIWIIVLLIFINILVWVGVGITLHFEPSLTGTAILSYTLGLRHALDADHICAIDLMTRRLVAAGQKPVTIGTFFSLGHSTIVIVTSIAVAATATAISNDFDRYSRIGGTIGTSVSAAFLIILAIMNVYILVTLVLQLRRIQRAGPGREGENEVFKIQGGGVLFPLFKKMFKLIDRPWKMYPLGVLFGLGFDTSSEIALLGIASLQAAKGTPIWIILIFPILFTAGMCLIDTIDGALMLVAYTSTSLAHDNVAVLYYSIVLSVVTCIVAVVIGVLQILNLVLHVAEPTGRFWDGVEGAGERYDVIGGCIVAAFVVVGGLSLVFYKRWREGFEKVREGYARRVEGVEEGGGVYYSPKGSGEEEERREVLGTAGSRGEGAVDGKGGDLLIDSKDMGGGKGDDIGPIVATSSRV</sequence>
<organism evidence="10 11">
    <name type="scientific">Orbilia oligospora</name>
    <name type="common">Nematode-trapping fungus</name>
    <name type="synonym">Arthrobotrys oligospora</name>
    <dbReference type="NCBI Taxonomy" id="2813651"/>
    <lineage>
        <taxon>Eukaryota</taxon>
        <taxon>Fungi</taxon>
        <taxon>Dikarya</taxon>
        <taxon>Ascomycota</taxon>
        <taxon>Pezizomycotina</taxon>
        <taxon>Orbiliomycetes</taxon>
        <taxon>Orbiliales</taxon>
        <taxon>Orbiliaceae</taxon>
        <taxon>Orbilia</taxon>
    </lineage>
</organism>
<protein>
    <recommendedName>
        <fullName evidence="8">Nickel/cobalt efflux system</fullName>
    </recommendedName>
</protein>
<evidence type="ECO:0000256" key="5">
    <source>
        <dbReference type="ARBA" id="ARBA00022692"/>
    </source>
</evidence>
<evidence type="ECO:0000256" key="8">
    <source>
        <dbReference type="RuleBase" id="RU362101"/>
    </source>
</evidence>
<dbReference type="PANTHER" id="PTHR31611">
    <property type="entry name" value="HIGH-AFFINITY NICKEL TRANSPORT PROTEIN NIC1"/>
    <property type="match status" value="1"/>
</dbReference>
<evidence type="ECO:0000256" key="4">
    <source>
        <dbReference type="ARBA" id="ARBA00022596"/>
    </source>
</evidence>
<evidence type="ECO:0000256" key="1">
    <source>
        <dbReference type="ARBA" id="ARBA00004127"/>
    </source>
</evidence>
<reference evidence="10 11" key="1">
    <citation type="submission" date="2019-06" db="EMBL/GenBank/DDBJ databases">
        <authorList>
            <person name="Palmer J.M."/>
        </authorList>
    </citation>
    <scope>NUCLEOTIDE SEQUENCE [LARGE SCALE GENOMIC DNA]</scope>
    <source>
        <strain evidence="10 11">TWF703</strain>
    </source>
</reference>
<dbReference type="PANTHER" id="PTHR31611:SF0">
    <property type="entry name" value="HIGH-AFFINITY NICKEL TRANSPORT PROTEIN NIC1"/>
    <property type="match status" value="1"/>
</dbReference>
<feature type="compositionally biased region" description="Basic and acidic residues" evidence="9">
    <location>
        <begin position="386"/>
        <end position="395"/>
    </location>
</feature>
<keyword evidence="5 8" id="KW-0812">Transmembrane</keyword>
<dbReference type="GO" id="GO:0012505">
    <property type="term" value="C:endomembrane system"/>
    <property type="evidence" value="ECO:0007669"/>
    <property type="project" value="UniProtKB-SubCell"/>
</dbReference>
<name>A0A7C8P2W6_ORBOL</name>
<evidence type="ECO:0000256" key="9">
    <source>
        <dbReference type="SAM" id="MobiDB-lite"/>
    </source>
</evidence>
<feature type="transmembrane region" description="Helical" evidence="8">
    <location>
        <begin position="145"/>
        <end position="166"/>
    </location>
</feature>
<keyword evidence="7 8" id="KW-0472">Membrane</keyword>
<dbReference type="AlphaFoldDB" id="A0A7C8P2W6"/>
<feature type="transmembrane region" description="Helical" evidence="8">
    <location>
        <begin position="282"/>
        <end position="312"/>
    </location>
</feature>
<dbReference type="GO" id="GO:0015099">
    <property type="term" value="F:nickel cation transmembrane transporter activity"/>
    <property type="evidence" value="ECO:0007669"/>
    <property type="project" value="UniProtKB-UniRule"/>
</dbReference>
<evidence type="ECO:0000256" key="3">
    <source>
        <dbReference type="ARBA" id="ARBA00022448"/>
    </source>
</evidence>
<evidence type="ECO:0000256" key="7">
    <source>
        <dbReference type="ARBA" id="ARBA00023136"/>
    </source>
</evidence>
<proteinExistence type="inferred from homology"/>
<keyword evidence="6 8" id="KW-1133">Transmembrane helix</keyword>
<keyword evidence="4" id="KW-0533">Nickel</keyword>
<keyword evidence="3 8" id="KW-0813">Transport</keyword>
<dbReference type="InterPro" id="IPR004688">
    <property type="entry name" value="Ni/Co_transpt"/>
</dbReference>
<feature type="transmembrane region" description="Helical" evidence="8">
    <location>
        <begin position="241"/>
        <end position="270"/>
    </location>
</feature>
<evidence type="ECO:0000313" key="10">
    <source>
        <dbReference type="EMBL" id="KAF3144710.1"/>
    </source>
</evidence>
<dbReference type="EMBL" id="WIQZ01000006">
    <property type="protein sequence ID" value="KAF3144710.1"/>
    <property type="molecule type" value="Genomic_DNA"/>
</dbReference>